<evidence type="ECO:0000256" key="2">
    <source>
        <dbReference type="ARBA" id="ARBA00022692"/>
    </source>
</evidence>
<comment type="caution">
    <text evidence="6">The sequence shown here is derived from an EMBL/GenBank/DDBJ whole genome shotgun (WGS) entry which is preliminary data.</text>
</comment>
<gene>
    <name evidence="6" type="ORF">SCLTRI_LOCUS6978</name>
</gene>
<proteinExistence type="predicted"/>
<dbReference type="GO" id="GO:0022857">
    <property type="term" value="F:transmembrane transporter activity"/>
    <property type="evidence" value="ECO:0007669"/>
    <property type="project" value="TreeGrafter"/>
</dbReference>
<evidence type="ECO:0000313" key="7">
    <source>
        <dbReference type="Proteomes" id="UP000624404"/>
    </source>
</evidence>
<evidence type="ECO:0000313" key="6">
    <source>
        <dbReference type="EMBL" id="CAD6447186.1"/>
    </source>
</evidence>
<feature type="transmembrane region" description="Helical" evidence="5">
    <location>
        <begin position="42"/>
        <end position="62"/>
    </location>
</feature>
<dbReference type="PANTHER" id="PTHR23501">
    <property type="entry name" value="MAJOR FACILITATOR SUPERFAMILY"/>
    <property type="match status" value="1"/>
</dbReference>
<reference evidence="6" key="1">
    <citation type="submission" date="2020-10" db="EMBL/GenBank/DDBJ databases">
        <authorList>
            <person name="Kusch S."/>
        </authorList>
    </citation>
    <scope>NUCLEOTIDE SEQUENCE</scope>
    <source>
        <strain evidence="6">SwB9</strain>
    </source>
</reference>
<comment type="subcellular location">
    <subcellularLocation>
        <location evidence="1">Membrane</location>
        <topology evidence="1">Multi-pass membrane protein</topology>
    </subcellularLocation>
</comment>
<dbReference type="PANTHER" id="PTHR23501:SF43">
    <property type="entry name" value="MULTIDRUG TRANSPORTER, PUTATIVE (AFU_ORTHOLOGUE AFUA_6G03040)-RELATED"/>
    <property type="match status" value="1"/>
</dbReference>
<dbReference type="OrthoDB" id="440553at2759"/>
<evidence type="ECO:0000256" key="1">
    <source>
        <dbReference type="ARBA" id="ARBA00004141"/>
    </source>
</evidence>
<name>A0A8H2VZY3_9HELO</name>
<dbReference type="GO" id="GO:0005886">
    <property type="term" value="C:plasma membrane"/>
    <property type="evidence" value="ECO:0007669"/>
    <property type="project" value="TreeGrafter"/>
</dbReference>
<sequence length="156" mass="17595">MDVFGSAIVLVLIVFLLPRKFPYHGSSTPPINVHWRSFLKRVDFMGALLLLSASVLLITALLEVPTVFSWSSAAMICLLTISVFLWIGFVVWEWFVGSSKGVQELMFPQVLLDNRIWMGVALTSFLVGIPSQIITMRSLKKHRLYTETPRGKPDID</sequence>
<keyword evidence="7" id="KW-1185">Reference proteome</keyword>
<evidence type="ECO:0000256" key="3">
    <source>
        <dbReference type="ARBA" id="ARBA00022989"/>
    </source>
</evidence>
<dbReference type="Proteomes" id="UP000624404">
    <property type="component" value="Unassembled WGS sequence"/>
</dbReference>
<keyword evidence="3 5" id="KW-1133">Transmembrane helix</keyword>
<keyword evidence="4 5" id="KW-0472">Membrane</keyword>
<accession>A0A8H2VZY3</accession>
<feature type="transmembrane region" description="Helical" evidence="5">
    <location>
        <begin position="116"/>
        <end position="135"/>
    </location>
</feature>
<evidence type="ECO:0000256" key="5">
    <source>
        <dbReference type="SAM" id="Phobius"/>
    </source>
</evidence>
<organism evidence="6 7">
    <name type="scientific">Sclerotinia trifoliorum</name>
    <dbReference type="NCBI Taxonomy" id="28548"/>
    <lineage>
        <taxon>Eukaryota</taxon>
        <taxon>Fungi</taxon>
        <taxon>Dikarya</taxon>
        <taxon>Ascomycota</taxon>
        <taxon>Pezizomycotina</taxon>
        <taxon>Leotiomycetes</taxon>
        <taxon>Helotiales</taxon>
        <taxon>Sclerotiniaceae</taxon>
        <taxon>Sclerotinia</taxon>
    </lineage>
</organism>
<evidence type="ECO:0000256" key="4">
    <source>
        <dbReference type="ARBA" id="ARBA00023136"/>
    </source>
</evidence>
<keyword evidence="2 5" id="KW-0812">Transmembrane</keyword>
<feature type="transmembrane region" description="Helical" evidence="5">
    <location>
        <begin position="74"/>
        <end position="96"/>
    </location>
</feature>
<dbReference type="AlphaFoldDB" id="A0A8H2VZY3"/>
<dbReference type="EMBL" id="CAJHIA010000024">
    <property type="protein sequence ID" value="CAD6447186.1"/>
    <property type="molecule type" value="Genomic_DNA"/>
</dbReference>
<protein>
    <submittedName>
        <fullName evidence="6">51fddffd-06bf-42b5-aef0-8fd831e80ff1</fullName>
    </submittedName>
</protein>